<gene>
    <name evidence="1" type="ORF">BT63DRAFT_425252</name>
</gene>
<reference evidence="1" key="1">
    <citation type="journal article" date="2020" name="Stud. Mycol.">
        <title>101 Dothideomycetes genomes: a test case for predicting lifestyles and emergence of pathogens.</title>
        <authorList>
            <person name="Haridas S."/>
            <person name="Albert R."/>
            <person name="Binder M."/>
            <person name="Bloem J."/>
            <person name="Labutti K."/>
            <person name="Salamov A."/>
            <person name="Andreopoulos B."/>
            <person name="Baker S."/>
            <person name="Barry K."/>
            <person name="Bills G."/>
            <person name="Bluhm B."/>
            <person name="Cannon C."/>
            <person name="Castanera R."/>
            <person name="Culley D."/>
            <person name="Daum C."/>
            <person name="Ezra D."/>
            <person name="Gonzalez J."/>
            <person name="Henrissat B."/>
            <person name="Kuo A."/>
            <person name="Liang C."/>
            <person name="Lipzen A."/>
            <person name="Lutzoni F."/>
            <person name="Magnuson J."/>
            <person name="Mondo S."/>
            <person name="Nolan M."/>
            <person name="Ohm R."/>
            <person name="Pangilinan J."/>
            <person name="Park H.-J."/>
            <person name="Ramirez L."/>
            <person name="Alfaro M."/>
            <person name="Sun H."/>
            <person name="Tritt A."/>
            <person name="Yoshinaga Y."/>
            <person name="Zwiers L.-H."/>
            <person name="Turgeon B."/>
            <person name="Goodwin S."/>
            <person name="Spatafora J."/>
            <person name="Crous P."/>
            <person name="Grigoriev I."/>
        </authorList>
    </citation>
    <scope>NUCLEOTIDE SEQUENCE</scope>
    <source>
        <strain evidence="1">CBS 115976</strain>
    </source>
</reference>
<dbReference type="Proteomes" id="UP000799302">
    <property type="component" value="Unassembled WGS sequence"/>
</dbReference>
<sequence>MMAQLAYPLSLQRVEIEVSFQPGIPFIAPTYKALEDFFDSPAVSDGPGQLRHFSLNIEHTHYNEASEFGHFSATGSIRLRNSVFKFLSWHSKLHFLSFDIIAPYLGPLDGSMLKQIAACLPSIASLNLIVASWEPNNSADEIALIDLEHVIWLCENCPHLEVLTLDFVANRAITDMRRLRFPSDFPKPKIRKLILKRREYKWDEQLKSFCLDGRCFPNVIQLTI</sequence>
<accession>A0A6A6UEM9</accession>
<proteinExistence type="predicted"/>
<evidence type="ECO:0000313" key="2">
    <source>
        <dbReference type="Proteomes" id="UP000799302"/>
    </source>
</evidence>
<organism evidence="1 2">
    <name type="scientific">Microthyrium microscopicum</name>
    <dbReference type="NCBI Taxonomy" id="703497"/>
    <lineage>
        <taxon>Eukaryota</taxon>
        <taxon>Fungi</taxon>
        <taxon>Dikarya</taxon>
        <taxon>Ascomycota</taxon>
        <taxon>Pezizomycotina</taxon>
        <taxon>Dothideomycetes</taxon>
        <taxon>Dothideomycetes incertae sedis</taxon>
        <taxon>Microthyriales</taxon>
        <taxon>Microthyriaceae</taxon>
        <taxon>Microthyrium</taxon>
    </lineage>
</organism>
<name>A0A6A6UEM9_9PEZI</name>
<dbReference type="EMBL" id="MU004235">
    <property type="protein sequence ID" value="KAF2669548.1"/>
    <property type="molecule type" value="Genomic_DNA"/>
</dbReference>
<evidence type="ECO:0000313" key="1">
    <source>
        <dbReference type="EMBL" id="KAF2669548.1"/>
    </source>
</evidence>
<dbReference type="AlphaFoldDB" id="A0A6A6UEM9"/>
<keyword evidence="2" id="KW-1185">Reference proteome</keyword>
<protein>
    <submittedName>
        <fullName evidence="1">Uncharacterized protein</fullName>
    </submittedName>
</protein>